<proteinExistence type="predicted"/>
<organism evidence="2 3">
    <name type="scientific">Sutcliffiella tianshenii</name>
    <dbReference type="NCBI Taxonomy" id="1463404"/>
    <lineage>
        <taxon>Bacteria</taxon>
        <taxon>Bacillati</taxon>
        <taxon>Bacillota</taxon>
        <taxon>Bacilli</taxon>
        <taxon>Bacillales</taxon>
        <taxon>Bacillaceae</taxon>
        <taxon>Sutcliffiella</taxon>
    </lineage>
</organism>
<evidence type="ECO:0000313" key="3">
    <source>
        <dbReference type="Proteomes" id="UP000737402"/>
    </source>
</evidence>
<dbReference type="Proteomes" id="UP000737402">
    <property type="component" value="Unassembled WGS sequence"/>
</dbReference>
<dbReference type="Pfam" id="PF12690">
    <property type="entry name" value="BsuPI"/>
    <property type="match status" value="1"/>
</dbReference>
<reference evidence="2 3" key="1">
    <citation type="submission" date="2021-01" db="EMBL/GenBank/DDBJ databases">
        <title>Genomic Encyclopedia of Type Strains, Phase IV (KMG-IV): sequencing the most valuable type-strain genomes for metagenomic binning, comparative biology and taxonomic classification.</title>
        <authorList>
            <person name="Goeker M."/>
        </authorList>
    </citation>
    <scope>NUCLEOTIDE SEQUENCE [LARGE SCALE GENOMIC DNA]</scope>
    <source>
        <strain evidence="2 3">DSM 25879</strain>
    </source>
</reference>
<dbReference type="InterPro" id="IPR038144">
    <property type="entry name" value="IPI"/>
</dbReference>
<comment type="caution">
    <text evidence="2">The sequence shown here is derived from an EMBL/GenBank/DDBJ whole genome shotgun (WGS) entry which is preliminary data.</text>
</comment>
<keyword evidence="3" id="KW-1185">Reference proteome</keyword>
<dbReference type="Gene3D" id="2.60.40.2360">
    <property type="entry name" value="Intracellular proteinase inhibitor BsuPI"/>
    <property type="match status" value="1"/>
</dbReference>
<feature type="domain" description="Intracellular proteinase inhibitor BsuPI" evidence="1">
    <location>
        <begin position="38"/>
        <end position="125"/>
    </location>
</feature>
<name>A0ABS2NVA6_9BACI</name>
<evidence type="ECO:0000313" key="2">
    <source>
        <dbReference type="EMBL" id="MBM7618596.1"/>
    </source>
</evidence>
<accession>A0ABS2NVA6</accession>
<gene>
    <name evidence="2" type="ORF">JOC95_000438</name>
</gene>
<dbReference type="RefSeq" id="WP_204412951.1">
    <property type="nucleotide sequence ID" value="NZ_JAFBED010000001.1"/>
</dbReference>
<dbReference type="EMBL" id="JAFBED010000001">
    <property type="protein sequence ID" value="MBM7618596.1"/>
    <property type="molecule type" value="Genomic_DNA"/>
</dbReference>
<protein>
    <recommendedName>
        <fullName evidence="1">Intracellular proteinase inhibitor BsuPI domain-containing protein</fullName>
    </recommendedName>
</protein>
<sequence length="137" mass="15675">MAGLRSGVWNIYRKGYSVYAKEVKFMAMEATLTYSPSGPDSVMLHFIVENTGSSPAKVIFTSGQRYDYILYRDGKRVEQFSEGKFFIMIYEELMVEPGDEMSFDIPLKNLTPGNYKVKVWLTGGNWPKARAELEFTI</sequence>
<dbReference type="InterPro" id="IPR020481">
    <property type="entry name" value="Intracell_prot_inh_BsuPI"/>
</dbReference>
<evidence type="ECO:0000259" key="1">
    <source>
        <dbReference type="Pfam" id="PF12690"/>
    </source>
</evidence>